<dbReference type="EMBL" id="CP144542">
    <property type="protein sequence ID" value="WVW82302.1"/>
    <property type="molecule type" value="Genomic_DNA"/>
</dbReference>
<name>A0A1B9GAX0_9TREE</name>
<gene>
    <name evidence="1" type="ORF">I302_03015</name>
    <name evidence="2" type="ORF">I302_104308</name>
</gene>
<dbReference type="AlphaFoldDB" id="A0A1B9GAX0"/>
<dbReference type="KEGG" id="kbi:30207414"/>
<reference evidence="1" key="3">
    <citation type="submission" date="2014-01" db="EMBL/GenBank/DDBJ databases">
        <title>Evolution of pathogenesis and genome organization in the Tremellales.</title>
        <authorList>
            <person name="Cuomo C."/>
            <person name="Litvintseva A."/>
            <person name="Heitman J."/>
            <person name="Chen Y."/>
            <person name="Sun S."/>
            <person name="Springer D."/>
            <person name="Dromer F."/>
            <person name="Young S."/>
            <person name="Zeng Q."/>
            <person name="Chapman S."/>
            <person name="Gujja S."/>
            <person name="Saif S."/>
            <person name="Birren B."/>
        </authorList>
    </citation>
    <scope>NUCLEOTIDE SEQUENCE</scope>
    <source>
        <strain evidence="1">CBS 10118</strain>
    </source>
</reference>
<proteinExistence type="predicted"/>
<dbReference type="Proteomes" id="UP000092730">
    <property type="component" value="Chromosome 2"/>
</dbReference>
<evidence type="ECO:0000313" key="1">
    <source>
        <dbReference type="EMBL" id="OCF28164.1"/>
    </source>
</evidence>
<reference evidence="2" key="2">
    <citation type="submission" date="2013-07" db="EMBL/GenBank/DDBJ databases">
        <authorList>
            <consortium name="The Broad Institute Genome Sequencing Platform"/>
            <person name="Cuomo C."/>
            <person name="Litvintseva A."/>
            <person name="Chen Y."/>
            <person name="Heitman J."/>
            <person name="Sun S."/>
            <person name="Springer D."/>
            <person name="Dromer F."/>
            <person name="Young S.K."/>
            <person name="Zeng Q."/>
            <person name="Gargeya S."/>
            <person name="Fitzgerald M."/>
            <person name="Abouelleil A."/>
            <person name="Alvarado L."/>
            <person name="Berlin A.M."/>
            <person name="Chapman S.B."/>
            <person name="Dewar J."/>
            <person name="Goldberg J."/>
            <person name="Griggs A."/>
            <person name="Gujja S."/>
            <person name="Hansen M."/>
            <person name="Howarth C."/>
            <person name="Imamovic A."/>
            <person name="Larimer J."/>
            <person name="McCowan C."/>
            <person name="Murphy C."/>
            <person name="Pearson M."/>
            <person name="Priest M."/>
            <person name="Roberts A."/>
            <person name="Saif S."/>
            <person name="Shea T."/>
            <person name="Sykes S."/>
            <person name="Wortman J."/>
            <person name="Nusbaum C."/>
            <person name="Birren B."/>
        </authorList>
    </citation>
    <scope>NUCLEOTIDE SEQUENCE</scope>
    <source>
        <strain evidence="2">CBS 10118</strain>
    </source>
</reference>
<evidence type="ECO:0000313" key="3">
    <source>
        <dbReference type="Proteomes" id="UP000092730"/>
    </source>
</evidence>
<organism evidence="1">
    <name type="scientific">Kwoniella bestiolae CBS 10118</name>
    <dbReference type="NCBI Taxonomy" id="1296100"/>
    <lineage>
        <taxon>Eukaryota</taxon>
        <taxon>Fungi</taxon>
        <taxon>Dikarya</taxon>
        <taxon>Basidiomycota</taxon>
        <taxon>Agaricomycotina</taxon>
        <taxon>Tremellomycetes</taxon>
        <taxon>Tremellales</taxon>
        <taxon>Cryptococcaceae</taxon>
        <taxon>Kwoniella</taxon>
    </lineage>
</organism>
<keyword evidence="3" id="KW-1185">Reference proteome</keyword>
<sequence length="139" mass="15839">MLYIDMLSASSLILEGDSDLPPSFVALQVVHTKGPAYLTYSSWYAEDITQSKAEKLRDGEFIDALSSSMVKEFDWFNKMSDSATDDWKRKRFKPLISSALSANCKKAGTMPNVRILDEDQIESLEDNPDYRWTRSINLE</sequence>
<accession>A0A1B9GAX0</accession>
<evidence type="ECO:0000313" key="2">
    <source>
        <dbReference type="EMBL" id="WVW82302.1"/>
    </source>
</evidence>
<reference evidence="1" key="1">
    <citation type="submission" date="2013-07" db="EMBL/GenBank/DDBJ databases">
        <title>The Genome Sequence of Cryptococcus bestiolae CBS10118.</title>
        <authorList>
            <consortium name="The Broad Institute Genome Sequencing Platform"/>
            <person name="Cuomo C."/>
            <person name="Litvintseva A."/>
            <person name="Chen Y."/>
            <person name="Heitman J."/>
            <person name="Sun S."/>
            <person name="Springer D."/>
            <person name="Dromer F."/>
            <person name="Young S.K."/>
            <person name="Zeng Q."/>
            <person name="Gargeya S."/>
            <person name="Fitzgerald M."/>
            <person name="Abouelleil A."/>
            <person name="Alvarado L."/>
            <person name="Berlin A.M."/>
            <person name="Chapman S.B."/>
            <person name="Dewar J."/>
            <person name="Goldberg J."/>
            <person name="Griggs A."/>
            <person name="Gujja S."/>
            <person name="Hansen M."/>
            <person name="Howarth C."/>
            <person name="Imamovic A."/>
            <person name="Larimer J."/>
            <person name="McCowan C."/>
            <person name="Murphy C."/>
            <person name="Pearson M."/>
            <person name="Priest M."/>
            <person name="Roberts A."/>
            <person name="Saif S."/>
            <person name="Shea T."/>
            <person name="Sykes S."/>
            <person name="Wortman J."/>
            <person name="Nusbaum C."/>
            <person name="Birren B."/>
        </authorList>
    </citation>
    <scope>NUCLEOTIDE SEQUENCE [LARGE SCALE GENOMIC DNA]</scope>
    <source>
        <strain evidence="1">CBS 10118</strain>
    </source>
</reference>
<dbReference type="GeneID" id="30207414"/>
<dbReference type="EMBL" id="KI894019">
    <property type="protein sequence ID" value="OCF28164.1"/>
    <property type="molecule type" value="Genomic_DNA"/>
</dbReference>
<dbReference type="VEuPathDB" id="FungiDB:I302_03015"/>
<dbReference type="RefSeq" id="XP_019049234.1">
    <property type="nucleotide sequence ID" value="XM_019189672.1"/>
</dbReference>
<protein>
    <submittedName>
        <fullName evidence="1">Uncharacterized protein</fullName>
    </submittedName>
</protein>
<reference evidence="2" key="4">
    <citation type="submission" date="2024-02" db="EMBL/GenBank/DDBJ databases">
        <title>Comparative genomics of Cryptococcus and Kwoniella reveals pathogenesis evolution and contrasting modes of karyotype evolution via chromosome fusion or intercentromeric recombination.</title>
        <authorList>
            <person name="Coelho M.A."/>
            <person name="David-Palma M."/>
            <person name="Shea T."/>
            <person name="Bowers K."/>
            <person name="McGinley-Smith S."/>
            <person name="Mohammad A.W."/>
            <person name="Gnirke A."/>
            <person name="Yurkov A.M."/>
            <person name="Nowrousian M."/>
            <person name="Sun S."/>
            <person name="Cuomo C.A."/>
            <person name="Heitman J."/>
        </authorList>
    </citation>
    <scope>NUCLEOTIDE SEQUENCE</scope>
    <source>
        <strain evidence="2">CBS 10118</strain>
    </source>
</reference>